<evidence type="ECO:0000313" key="4">
    <source>
        <dbReference type="EMBL" id="TWP45727.1"/>
    </source>
</evidence>
<reference evidence="4 5" key="1">
    <citation type="submission" date="2019-07" db="EMBL/GenBank/DDBJ databases">
        <title>Lentzea xizangensis sp. nov., isolated from Qinghai-Tibetan Plateau Soils.</title>
        <authorList>
            <person name="Huang J."/>
        </authorList>
    </citation>
    <scope>NUCLEOTIDE SEQUENCE [LARGE SCALE GENOMIC DNA]</scope>
    <source>
        <strain evidence="4 5">FXJ1.1311</strain>
    </source>
</reference>
<evidence type="ECO:0000256" key="2">
    <source>
        <dbReference type="SAM" id="SignalP"/>
    </source>
</evidence>
<feature type="domain" description="Putative amidase" evidence="3">
    <location>
        <begin position="217"/>
        <end position="370"/>
    </location>
</feature>
<dbReference type="InterPro" id="IPR024301">
    <property type="entry name" value="Amidase_6"/>
</dbReference>
<dbReference type="RefSeq" id="WP_146359553.1">
    <property type="nucleotide sequence ID" value="NZ_VOBR01000039.1"/>
</dbReference>
<dbReference type="PANTHER" id="PTHR40032:SF1">
    <property type="entry name" value="EXPORTED PROTEIN"/>
    <property type="match status" value="1"/>
</dbReference>
<comment type="caution">
    <text evidence="4">The sequence shown here is derived from an EMBL/GenBank/DDBJ whole genome shotgun (WGS) entry which is preliminary data.</text>
</comment>
<dbReference type="Pfam" id="PF12671">
    <property type="entry name" value="Amidase_6"/>
    <property type="match status" value="1"/>
</dbReference>
<proteinExistence type="predicted"/>
<organism evidence="4 5">
    <name type="scientific">Lentzea tibetensis</name>
    <dbReference type="NCBI Taxonomy" id="2591470"/>
    <lineage>
        <taxon>Bacteria</taxon>
        <taxon>Bacillati</taxon>
        <taxon>Actinomycetota</taxon>
        <taxon>Actinomycetes</taxon>
        <taxon>Pseudonocardiales</taxon>
        <taxon>Pseudonocardiaceae</taxon>
        <taxon>Lentzea</taxon>
    </lineage>
</organism>
<accession>A0A563EGV4</accession>
<feature type="chain" id="PRO_5021899258" description="Putative amidase domain-containing protein" evidence="2">
    <location>
        <begin position="33"/>
        <end position="385"/>
    </location>
</feature>
<dbReference type="Gene3D" id="3.10.450.50">
    <property type="match status" value="1"/>
</dbReference>
<protein>
    <recommendedName>
        <fullName evidence="3">Putative amidase domain-containing protein</fullName>
    </recommendedName>
</protein>
<dbReference type="Proteomes" id="UP000316639">
    <property type="component" value="Unassembled WGS sequence"/>
</dbReference>
<dbReference type="OrthoDB" id="4981342at2"/>
<evidence type="ECO:0000259" key="3">
    <source>
        <dbReference type="Pfam" id="PF12671"/>
    </source>
</evidence>
<sequence length="385" mass="41738">MSPRKLGRLAPAGAVVFAVLAAQGLTGVQASAAPEQDEQALVRLTQQYLQDRADRLTGGAKASALTSVSGTAEFTGRLAAEAAELDRRRSSADFSGARVVIQQPDVRFAGDEARVRFVERTELFYAHRSKADSPAAASHRVGHTVGFTRVGGQWKVASDVLDLPQDAVGPLTYAHPVKSGPAAAGPRSKVPAGWVASRPDTPRKAGGENPTVQGPPYSRAAAANYARRWAEDRNPDFPSFGNDCANFTSQALLASGWDMVKRGYNHPDAWWVTKPQPGFFNSHTWSVAQNQADFGGISGRLRNYAGEPVHVGDMLYADWGGDGGPDAHIDHSMIVVQVDDPWDWGQIHLAYHTTDQADITAWDLYTMDEYTETAAYYFFSLQNAY</sequence>
<name>A0A563EGV4_9PSEU</name>
<keyword evidence="2" id="KW-0732">Signal</keyword>
<feature type="region of interest" description="Disordered" evidence="1">
    <location>
        <begin position="179"/>
        <end position="217"/>
    </location>
</feature>
<evidence type="ECO:0000256" key="1">
    <source>
        <dbReference type="SAM" id="MobiDB-lite"/>
    </source>
</evidence>
<gene>
    <name evidence="4" type="ORF">FKR81_38510</name>
</gene>
<dbReference type="EMBL" id="VOBR01000039">
    <property type="protein sequence ID" value="TWP45727.1"/>
    <property type="molecule type" value="Genomic_DNA"/>
</dbReference>
<dbReference type="PANTHER" id="PTHR40032">
    <property type="entry name" value="EXPORTED PROTEIN-RELATED"/>
    <property type="match status" value="1"/>
</dbReference>
<dbReference type="AlphaFoldDB" id="A0A563EGV4"/>
<feature type="signal peptide" evidence="2">
    <location>
        <begin position="1"/>
        <end position="32"/>
    </location>
</feature>
<evidence type="ECO:0000313" key="5">
    <source>
        <dbReference type="Proteomes" id="UP000316639"/>
    </source>
</evidence>
<keyword evidence="5" id="KW-1185">Reference proteome</keyword>